<gene>
    <name evidence="1" type="ORF">AXG93_2227s1090</name>
</gene>
<accession>A0A176W1P4</accession>
<reference evidence="1" key="1">
    <citation type="submission" date="2016-03" db="EMBL/GenBank/DDBJ databases">
        <title>Mechanisms controlling the formation of the plant cell surface in tip-growing cells are functionally conserved among land plants.</title>
        <authorList>
            <person name="Honkanen S."/>
            <person name="Jones V.A."/>
            <person name="Morieri G."/>
            <person name="Champion C."/>
            <person name="Hetherington A.J."/>
            <person name="Kelly S."/>
            <person name="Saint-Marcoux D."/>
            <person name="Proust H."/>
            <person name="Prescott H."/>
            <person name="Dolan L."/>
        </authorList>
    </citation>
    <scope>NUCLEOTIDE SEQUENCE [LARGE SCALE GENOMIC DNA]</scope>
    <source>
        <tissue evidence="1">Whole gametophyte</tissue>
    </source>
</reference>
<comment type="caution">
    <text evidence="1">The sequence shown here is derived from an EMBL/GenBank/DDBJ whole genome shotgun (WGS) entry which is preliminary data.</text>
</comment>
<proteinExistence type="predicted"/>
<dbReference type="EMBL" id="LVLJ01002254">
    <property type="protein sequence ID" value="OAE26126.1"/>
    <property type="molecule type" value="Genomic_DNA"/>
</dbReference>
<dbReference type="Proteomes" id="UP000077202">
    <property type="component" value="Unassembled WGS sequence"/>
</dbReference>
<name>A0A176W1P4_MARPO</name>
<keyword evidence="2" id="KW-1185">Reference proteome</keyword>
<protein>
    <submittedName>
        <fullName evidence="1">Uncharacterized protein</fullName>
    </submittedName>
</protein>
<evidence type="ECO:0000313" key="2">
    <source>
        <dbReference type="Proteomes" id="UP000077202"/>
    </source>
</evidence>
<evidence type="ECO:0000313" key="1">
    <source>
        <dbReference type="EMBL" id="OAE26126.1"/>
    </source>
</evidence>
<organism evidence="1 2">
    <name type="scientific">Marchantia polymorpha subsp. ruderalis</name>
    <dbReference type="NCBI Taxonomy" id="1480154"/>
    <lineage>
        <taxon>Eukaryota</taxon>
        <taxon>Viridiplantae</taxon>
        <taxon>Streptophyta</taxon>
        <taxon>Embryophyta</taxon>
        <taxon>Marchantiophyta</taxon>
        <taxon>Marchantiopsida</taxon>
        <taxon>Marchantiidae</taxon>
        <taxon>Marchantiales</taxon>
        <taxon>Marchantiaceae</taxon>
        <taxon>Marchantia</taxon>
    </lineage>
</organism>
<dbReference type="AlphaFoldDB" id="A0A176W1P4"/>
<sequence>MYNFHYDYRDPIVLIKIARKLPIRGFNNRHGIVHRFPEWEFEHDVCRDVLIPVDLRLGGLEAWRLGTSQLLLESDSSIKVGCVLSKHVSPGRKKQKATQTRKRKGVSSTHATVNYHLLNPILRIVLLIQVLLSQRRANGQEKVVDHHLIIAVDFARATQRVLEQDSVLQGSANSQSVPSGGCKAEEAVTLTPTLELLRVTGETDGMSIRNQAPREQLDL</sequence>